<evidence type="ECO:0000259" key="1">
    <source>
        <dbReference type="Pfam" id="PF05688"/>
    </source>
</evidence>
<feature type="domain" description="InvasinE Adhesion" evidence="2">
    <location>
        <begin position="713"/>
        <end position="839"/>
    </location>
</feature>
<organism evidence="3 4">
    <name type="scientific">Xenorhabdus santafensis</name>
    <dbReference type="NCBI Taxonomy" id="2582833"/>
    <lineage>
        <taxon>Bacteria</taxon>
        <taxon>Pseudomonadati</taxon>
        <taxon>Pseudomonadota</taxon>
        <taxon>Gammaproteobacteria</taxon>
        <taxon>Enterobacterales</taxon>
        <taxon>Morganellaceae</taxon>
        <taxon>Xenorhabdus</taxon>
    </lineage>
</organism>
<dbReference type="Pfam" id="PF05689">
    <property type="entry name" value="InvE_AD"/>
    <property type="match status" value="1"/>
</dbReference>
<keyword evidence="4" id="KW-1185">Reference proteome</keyword>
<reference evidence="4" key="1">
    <citation type="journal article" date="2024" name="Toxins">
        <title>Genome Sequence Analysis of Native Xenorhabdus Strains Isolated from Entomopathogenic Nematodes in Argentina.</title>
        <authorList>
            <person name="Palma L."/>
            <person name="Frizzo L."/>
            <person name="Kaiser S."/>
            <person name="Berry C."/>
            <person name="Caballero P."/>
            <person name="Bode H.B."/>
            <person name="Del Valle E.E."/>
        </authorList>
    </citation>
    <scope>NUCLEOTIDE SEQUENCE [LARGE SCALE GENOMIC DNA]</scope>
    <source>
        <strain evidence="4">12</strain>
    </source>
</reference>
<evidence type="ECO:0008006" key="5">
    <source>
        <dbReference type="Google" id="ProtNLM"/>
    </source>
</evidence>
<protein>
    <recommendedName>
        <fullName evidence="5">Invasin</fullName>
    </recommendedName>
</protein>
<dbReference type="EMBL" id="VCDN01000058">
    <property type="protein sequence ID" value="MDX7988523.1"/>
    <property type="molecule type" value="Genomic_DNA"/>
</dbReference>
<dbReference type="InterPro" id="IPR008541">
    <property type="entry name" value="InvE_AD"/>
</dbReference>
<dbReference type="InterPro" id="IPR008542">
    <property type="entry name" value="BIg21"/>
</dbReference>
<gene>
    <name evidence="3" type="ORF">FE392_14480</name>
</gene>
<sequence>MTTTVDGKKNPQPLELEFDVNKAPSVKIDHLEGELTIGKTLTASYKFSSNDSNANDRSFYVWGEKGTTADRVMKLAEAAGVKEPIELEQKNGEGRVIDGKPITYIIQESDKKKKLEVSILAANDANLRAKGPETMVVDDQKNANTITGGNGKGGVADPNALPEVDELDLTGKLELSSTLTVSYKFMPNGGDARDKSRFAWKIQSKEGDAMNWQDVDQPAQGNNKGQAKLILEKELASEIPGNVIVMSILPANSIGKQNLDGIKKVTTVPGSPGNNTTGGNNGAIVDPDAKSIVKNLELHGKLQTGEKIRGKYHFDANKGDPVDHSVYTWYRVKSKPNEGPDKDKIPSVPDENAKKEVIHQDKVPNNGVVPEYTLEKSEFLHFIQLEVQGMFKGQPVEAPLVVTSNLVGEDKNGNKNLAGGGSGSGRVIDPTIGPDITKLTLVTENGTDGKTYLAATYHFEHNHGETSDVSHYKWGEYAPGEEFTTRTEVARDGTPVTPGQDISVQPHKVPRYHKPLEDLYGRVIALSVLAKSATKTGYIRDEDTKKSNTVVDANTDGTIKGKADDIDVKMNKTEAKARVNLLNKDQPLSDDESARLTIKTTKGGTKIGGVPVTIDMTFEVRTPDNLKRSDFPADEKPKLTAKLEVEDKKGVLYDDVKTQDRKVTYTGHTDENGDLIIKVTDPDGKGVRTIINVSTEGASKKEVDVKFTVITSPNVKNATYYGHMEDIVTTKDGLVFHRPTIQAEVGGYTNALKPIVNGEIWTYIRKEQIITYCSDSKRKTPNSSEYRNLILELNQKFNLNKDAIEKRYGWPTKWPYFASDKSSANGDHRIVDFSTGDIDPVIAGKSVSQSIACRNP</sequence>
<evidence type="ECO:0000259" key="2">
    <source>
        <dbReference type="Pfam" id="PF05689"/>
    </source>
</evidence>
<name>A0ABU4SCI7_9GAMM</name>
<evidence type="ECO:0000313" key="4">
    <source>
        <dbReference type="Proteomes" id="UP001271890"/>
    </source>
</evidence>
<dbReference type="Pfam" id="PF05688">
    <property type="entry name" value="BIg21"/>
    <property type="match status" value="1"/>
</dbReference>
<comment type="caution">
    <text evidence="3">The sequence shown here is derived from an EMBL/GenBank/DDBJ whole genome shotgun (WGS) entry which is preliminary data.</text>
</comment>
<proteinExistence type="predicted"/>
<dbReference type="Proteomes" id="UP001271890">
    <property type="component" value="Unassembled WGS sequence"/>
</dbReference>
<evidence type="ECO:0000313" key="3">
    <source>
        <dbReference type="EMBL" id="MDX7988523.1"/>
    </source>
</evidence>
<accession>A0ABU4SCI7</accession>
<feature type="domain" description="Bacterial Immunoglobulin-like 21" evidence="1">
    <location>
        <begin position="592"/>
        <end position="710"/>
    </location>
</feature>
<dbReference type="RefSeq" id="WP_319930928.1">
    <property type="nucleotide sequence ID" value="NZ_VCDN01000058.1"/>
</dbReference>